<dbReference type="Gene3D" id="3.40.366.10">
    <property type="entry name" value="Malonyl-Coenzyme A Acyl Carrier Protein, domain 2"/>
    <property type="match status" value="1"/>
</dbReference>
<evidence type="ECO:0000259" key="3">
    <source>
        <dbReference type="PROSITE" id="PS50075"/>
    </source>
</evidence>
<dbReference type="AlphaFoldDB" id="A0A4Y8WH76"/>
<keyword evidence="1" id="KW-0596">Phosphopantetheine</keyword>
<keyword evidence="5" id="KW-1185">Reference proteome</keyword>
<dbReference type="PROSITE" id="PS00012">
    <property type="entry name" value="PHOSPHOPANTETHEINE"/>
    <property type="match status" value="1"/>
</dbReference>
<evidence type="ECO:0000256" key="1">
    <source>
        <dbReference type="ARBA" id="ARBA00022450"/>
    </source>
</evidence>
<dbReference type="InterPro" id="IPR014043">
    <property type="entry name" value="Acyl_transferase_dom"/>
</dbReference>
<organism evidence="4 5">
    <name type="scientific">Vibrio ouci</name>
    <dbReference type="NCBI Taxonomy" id="2499078"/>
    <lineage>
        <taxon>Bacteria</taxon>
        <taxon>Pseudomonadati</taxon>
        <taxon>Pseudomonadota</taxon>
        <taxon>Gammaproteobacteria</taxon>
        <taxon>Vibrionales</taxon>
        <taxon>Vibrionaceae</taxon>
        <taxon>Vibrio</taxon>
    </lineage>
</organism>
<dbReference type="Proteomes" id="UP000297753">
    <property type="component" value="Unassembled WGS sequence"/>
</dbReference>
<dbReference type="InterPro" id="IPR016035">
    <property type="entry name" value="Acyl_Trfase/lysoPLipase"/>
</dbReference>
<dbReference type="GO" id="GO:0004312">
    <property type="term" value="F:fatty acid synthase activity"/>
    <property type="evidence" value="ECO:0007669"/>
    <property type="project" value="TreeGrafter"/>
</dbReference>
<dbReference type="InterPro" id="IPR036736">
    <property type="entry name" value="ACP-like_sf"/>
</dbReference>
<protein>
    <submittedName>
        <fullName evidence="4">Acyltransferase domain-containing protein</fullName>
    </submittedName>
</protein>
<comment type="caution">
    <text evidence="4">The sequence shown here is derived from an EMBL/GenBank/DDBJ whole genome shotgun (WGS) entry which is preliminary data.</text>
</comment>
<dbReference type="SUPFAM" id="SSF52151">
    <property type="entry name" value="FabD/lysophospholipase-like"/>
    <property type="match status" value="1"/>
</dbReference>
<evidence type="ECO:0000313" key="5">
    <source>
        <dbReference type="Proteomes" id="UP000297753"/>
    </source>
</evidence>
<dbReference type="PANTHER" id="PTHR43775">
    <property type="entry name" value="FATTY ACID SYNTHASE"/>
    <property type="match status" value="1"/>
</dbReference>
<dbReference type="PANTHER" id="PTHR43775:SF37">
    <property type="entry name" value="SI:DKEY-61P9.11"/>
    <property type="match status" value="1"/>
</dbReference>
<dbReference type="Gene3D" id="1.10.1200.10">
    <property type="entry name" value="ACP-like"/>
    <property type="match status" value="1"/>
</dbReference>
<dbReference type="SUPFAM" id="SSF55048">
    <property type="entry name" value="Probable ACP-binding domain of malonyl-CoA ACP transacylase"/>
    <property type="match status" value="1"/>
</dbReference>
<dbReference type="InterPro" id="IPR016036">
    <property type="entry name" value="Malonyl_transacylase_ACP-bd"/>
</dbReference>
<dbReference type="InterPro" id="IPR006162">
    <property type="entry name" value="Ppantetheine_attach_site"/>
</dbReference>
<dbReference type="PROSITE" id="PS50075">
    <property type="entry name" value="CARRIER"/>
    <property type="match status" value="1"/>
</dbReference>
<accession>A0A4Y8WH76</accession>
<dbReference type="OrthoDB" id="9808564at2"/>
<dbReference type="SMART" id="SM00827">
    <property type="entry name" value="PKS_AT"/>
    <property type="match status" value="1"/>
</dbReference>
<reference evidence="4 5" key="1">
    <citation type="submission" date="2019-01" db="EMBL/GenBank/DDBJ databases">
        <title>Vibrio BEI176 sp. nov, a marine bacterium isolated from China: eastern marignal seas.</title>
        <authorList>
            <person name="Li B."/>
        </authorList>
    </citation>
    <scope>NUCLEOTIDE SEQUENCE [LARGE SCALE GENOMIC DNA]</scope>
    <source>
        <strain evidence="4 5">BEI176</strain>
    </source>
</reference>
<dbReference type="InterPro" id="IPR009081">
    <property type="entry name" value="PP-bd_ACP"/>
</dbReference>
<dbReference type="RefSeq" id="WP_134835149.1">
    <property type="nucleotide sequence ID" value="NZ_SATR01000010.1"/>
</dbReference>
<dbReference type="InterPro" id="IPR001227">
    <property type="entry name" value="Ac_transferase_dom_sf"/>
</dbReference>
<keyword evidence="4" id="KW-0808">Transferase</keyword>
<dbReference type="InterPro" id="IPR050091">
    <property type="entry name" value="PKS_NRPS_Biosynth_Enz"/>
</dbReference>
<dbReference type="Gene3D" id="3.30.70.3290">
    <property type="match status" value="1"/>
</dbReference>
<dbReference type="SUPFAM" id="SSF47336">
    <property type="entry name" value="ACP-like"/>
    <property type="match status" value="1"/>
</dbReference>
<gene>
    <name evidence="4" type="ORF">ELS82_08715</name>
</gene>
<dbReference type="GO" id="GO:0006633">
    <property type="term" value="P:fatty acid biosynthetic process"/>
    <property type="evidence" value="ECO:0007669"/>
    <property type="project" value="TreeGrafter"/>
</dbReference>
<dbReference type="EMBL" id="SATR01000010">
    <property type="protein sequence ID" value="TFH92023.1"/>
    <property type="molecule type" value="Genomic_DNA"/>
</dbReference>
<dbReference type="Pfam" id="PF00698">
    <property type="entry name" value="Acyl_transf_1"/>
    <property type="match status" value="1"/>
</dbReference>
<feature type="domain" description="Carrier" evidence="3">
    <location>
        <begin position="449"/>
        <end position="522"/>
    </location>
</feature>
<evidence type="ECO:0000313" key="4">
    <source>
        <dbReference type="EMBL" id="TFH92023.1"/>
    </source>
</evidence>
<evidence type="ECO:0000256" key="2">
    <source>
        <dbReference type="ARBA" id="ARBA00022553"/>
    </source>
</evidence>
<dbReference type="Pfam" id="PF00550">
    <property type="entry name" value="PP-binding"/>
    <property type="match status" value="1"/>
</dbReference>
<keyword evidence="4" id="KW-0012">Acyltransferase</keyword>
<name>A0A4Y8WH76_9VIBR</name>
<keyword evidence="2" id="KW-0597">Phosphoprotein</keyword>
<sequence length="567" mass="62718">MMRSTALHILQWSTPTHRQSLETVRSFAQAAPFRQHALQDIEWTLRHTRKAFSHRVACVVDPDLPMEKGLSRPLVASAASEQLVYVFTGQGSQFSGMASGIYQRCPAARAMIDQGCGYLEQQYGVALLPLLTQRSAANDVALQDTAMAQPALFILAMSYLMSLERSQLVCDTLVGHSLGEFVAACYAGVWDYETALNVVFLRGRLMASAPSGAMLACQLSEAQLDTVLGRDWSQRIDLAAINSPTQLVLSIPDRELAWAMEALEAKVVRYTRLRTSHAYHSRTMNAILPEFSSVITQSCPQLPQRTWYSNVTGKEIDVQAVTTAQYWCDHLCKTVQFSDAVTNIHRQYPNALFFEIGAKSQLSPVISEVTHSVAGVANDPERSPEDQWLTTLATLWVHGFEIDWRVWRGNEGRRVPLPGIALAPQHFWADPSATVMPREEQATAPCPPSTEAPDVKRLWSMILGIDAETLSAEDHFFALGGSSVDLLDLVRQITASGGQLSISDAYQCLHLHAMEDKVNGGRCSADNEALLQSDWVKPFELSGLSLQEKQRITAQWKTRGENGGTLE</sequence>
<proteinExistence type="predicted"/>